<proteinExistence type="predicted"/>
<dbReference type="AlphaFoldDB" id="A0A1C7LR14"/>
<sequence>MKQQTLQNCLLLERPELALKVSFSPCTEYNPRSAGLLFAPRGVAQNLYSLPKSLVGEDIVRGSAPCAVWRTTFQHKFGPLQVQGLEDPLHQDLHYATV</sequence>
<reference evidence="1 2" key="1">
    <citation type="submission" date="2016-03" db="EMBL/GenBank/DDBJ databases">
        <title>Whole genome sequencing of Grifola frondosa 9006-11.</title>
        <authorList>
            <person name="Min B."/>
            <person name="Park H."/>
            <person name="Kim J.-G."/>
            <person name="Cho H."/>
            <person name="Oh Y.-L."/>
            <person name="Kong W.-S."/>
            <person name="Choi I.-G."/>
        </authorList>
    </citation>
    <scope>NUCLEOTIDE SEQUENCE [LARGE SCALE GENOMIC DNA]</scope>
    <source>
        <strain evidence="1 2">9006-11</strain>
    </source>
</reference>
<accession>A0A1C7LR14</accession>
<evidence type="ECO:0000313" key="1">
    <source>
        <dbReference type="EMBL" id="OBZ66497.1"/>
    </source>
</evidence>
<keyword evidence="2" id="KW-1185">Reference proteome</keyword>
<protein>
    <submittedName>
        <fullName evidence="1">Uncharacterized protein</fullName>
    </submittedName>
</protein>
<dbReference type="Proteomes" id="UP000092993">
    <property type="component" value="Unassembled WGS sequence"/>
</dbReference>
<organism evidence="1 2">
    <name type="scientific">Grifola frondosa</name>
    <name type="common">Maitake</name>
    <name type="synonym">Polyporus frondosus</name>
    <dbReference type="NCBI Taxonomy" id="5627"/>
    <lineage>
        <taxon>Eukaryota</taxon>
        <taxon>Fungi</taxon>
        <taxon>Dikarya</taxon>
        <taxon>Basidiomycota</taxon>
        <taxon>Agaricomycotina</taxon>
        <taxon>Agaricomycetes</taxon>
        <taxon>Polyporales</taxon>
        <taxon>Grifolaceae</taxon>
        <taxon>Grifola</taxon>
    </lineage>
</organism>
<comment type="caution">
    <text evidence="1">The sequence shown here is derived from an EMBL/GenBank/DDBJ whole genome shotgun (WGS) entry which is preliminary data.</text>
</comment>
<name>A0A1C7LR14_GRIFR</name>
<gene>
    <name evidence="1" type="ORF">A0H81_13575</name>
</gene>
<evidence type="ECO:0000313" key="2">
    <source>
        <dbReference type="Proteomes" id="UP000092993"/>
    </source>
</evidence>
<dbReference type="EMBL" id="LUGG01000031">
    <property type="protein sequence ID" value="OBZ66497.1"/>
    <property type="molecule type" value="Genomic_DNA"/>
</dbReference>